<accession>A0AAE3XN30</accession>
<gene>
    <name evidence="1" type="ORF">HNQ88_002534</name>
</gene>
<dbReference type="Proteomes" id="UP001185092">
    <property type="component" value="Unassembled WGS sequence"/>
</dbReference>
<reference evidence="1" key="1">
    <citation type="submission" date="2023-07" db="EMBL/GenBank/DDBJ databases">
        <title>Genomic Encyclopedia of Type Strains, Phase IV (KMG-IV): sequencing the most valuable type-strain genomes for metagenomic binning, comparative biology and taxonomic classification.</title>
        <authorList>
            <person name="Goeker M."/>
        </authorList>
    </citation>
    <scope>NUCLEOTIDE SEQUENCE</scope>
    <source>
        <strain evidence="1">DSM 26174</strain>
    </source>
</reference>
<evidence type="ECO:0000313" key="2">
    <source>
        <dbReference type="Proteomes" id="UP001185092"/>
    </source>
</evidence>
<name>A0AAE3XN30_9BACT</name>
<protein>
    <submittedName>
        <fullName evidence="1">Uncharacterized protein</fullName>
    </submittedName>
</protein>
<organism evidence="1 2">
    <name type="scientific">Aureibacter tunicatorum</name>
    <dbReference type="NCBI Taxonomy" id="866807"/>
    <lineage>
        <taxon>Bacteria</taxon>
        <taxon>Pseudomonadati</taxon>
        <taxon>Bacteroidota</taxon>
        <taxon>Cytophagia</taxon>
        <taxon>Cytophagales</taxon>
        <taxon>Persicobacteraceae</taxon>
        <taxon>Aureibacter</taxon>
    </lineage>
</organism>
<dbReference type="EMBL" id="JAVDQD010000002">
    <property type="protein sequence ID" value="MDR6239497.1"/>
    <property type="molecule type" value="Genomic_DNA"/>
</dbReference>
<dbReference type="AlphaFoldDB" id="A0AAE3XN30"/>
<keyword evidence="2" id="KW-1185">Reference proteome</keyword>
<comment type="caution">
    <text evidence="1">The sequence shown here is derived from an EMBL/GenBank/DDBJ whole genome shotgun (WGS) entry which is preliminary data.</text>
</comment>
<proteinExistence type="predicted"/>
<sequence length="51" mass="5495">MKKLKKLALKKDVLSELSKEAQGGLRGGGTRKCSDNCPTNLTCPDPTTFKS</sequence>
<dbReference type="RefSeq" id="WP_338390267.1">
    <property type="nucleotide sequence ID" value="NZ_AP025305.1"/>
</dbReference>
<evidence type="ECO:0000313" key="1">
    <source>
        <dbReference type="EMBL" id="MDR6239497.1"/>
    </source>
</evidence>